<dbReference type="InterPro" id="IPR024719">
    <property type="entry name" value="HpaB/PvcC/4-BUDH_C"/>
</dbReference>
<dbReference type="OrthoDB" id="9785230at2"/>
<feature type="domain" description="HpaB/PvcC/4-BUDH N-terminal" evidence="6">
    <location>
        <begin position="4"/>
        <end position="268"/>
    </location>
</feature>
<dbReference type="Proteomes" id="UP000199017">
    <property type="component" value="Unassembled WGS sequence"/>
</dbReference>
<dbReference type="GO" id="GO:0016627">
    <property type="term" value="F:oxidoreductase activity, acting on the CH-CH group of donors"/>
    <property type="evidence" value="ECO:0007669"/>
    <property type="project" value="InterPro"/>
</dbReference>
<dbReference type="STRING" id="930129.SAMN05216352_104235"/>
<dbReference type="GO" id="GO:0004497">
    <property type="term" value="F:monooxygenase activity"/>
    <property type="evidence" value="ECO:0007669"/>
    <property type="project" value="UniProtKB-KW"/>
</dbReference>
<dbReference type="PIRSF" id="PIRSF000331">
    <property type="entry name" value="HpaA_HpaB"/>
    <property type="match status" value="1"/>
</dbReference>
<evidence type="ECO:0000313" key="8">
    <source>
        <dbReference type="Proteomes" id="UP000199017"/>
    </source>
</evidence>
<reference evidence="7 8" key="1">
    <citation type="submission" date="2016-10" db="EMBL/GenBank/DDBJ databases">
        <authorList>
            <person name="de Groot N.N."/>
        </authorList>
    </citation>
    <scope>NUCLEOTIDE SEQUENCE [LARGE SCALE GENOMIC DNA]</scope>
    <source>
        <strain evidence="8">P4B,CCM 7963,CECT 7998,DSM 25260,IBRC-M 10614,KCTC 13821</strain>
    </source>
</reference>
<dbReference type="SUPFAM" id="SSF56645">
    <property type="entry name" value="Acyl-CoA dehydrogenase NM domain-like"/>
    <property type="match status" value="1"/>
</dbReference>
<dbReference type="Gene3D" id="1.10.3140.10">
    <property type="entry name" value="4-hydroxybutyryl-coa dehydratase, domain 1"/>
    <property type="match status" value="1"/>
</dbReference>
<evidence type="ECO:0000313" key="7">
    <source>
        <dbReference type="EMBL" id="SDI05356.1"/>
    </source>
</evidence>
<dbReference type="InterPro" id="IPR009100">
    <property type="entry name" value="AcylCoA_DH/oxidase_NM_dom_sf"/>
</dbReference>
<dbReference type="PANTHER" id="PTHR36117:SF3">
    <property type="entry name" value="4-HYDROXYPHENYLACETATE 3-MONOOXYGENASE-RELATED"/>
    <property type="match status" value="1"/>
</dbReference>
<evidence type="ECO:0000259" key="5">
    <source>
        <dbReference type="Pfam" id="PF03241"/>
    </source>
</evidence>
<dbReference type="Pfam" id="PF03241">
    <property type="entry name" value="HpaB"/>
    <property type="match status" value="1"/>
</dbReference>
<dbReference type="RefSeq" id="WP_091583827.1">
    <property type="nucleotide sequence ID" value="NZ_FNDU01000004.1"/>
</dbReference>
<evidence type="ECO:0000256" key="4">
    <source>
        <dbReference type="PIRSR" id="PIRSR000331-2"/>
    </source>
</evidence>
<dbReference type="EMBL" id="FNDU01000004">
    <property type="protein sequence ID" value="SDI05356.1"/>
    <property type="molecule type" value="Genomic_DNA"/>
</dbReference>
<dbReference type="AlphaFoldDB" id="A0A1G8HFD0"/>
<dbReference type="PANTHER" id="PTHR36117">
    <property type="entry name" value="4-HYDROXYPHENYLACETATE 3-MONOOXYGENASE-RELATED"/>
    <property type="match status" value="1"/>
</dbReference>
<sequence length="489" mass="55367">MPRTGQQYLESLQDNRNVYIDGERVDNVTTHSAFKGISQTVARMYDVVNDEPELMTYETEDGTRANKIYMIPRSREDLESRRKAITRWTEETYGLVGRSPDHVAGFFAGFASNPDVFARGGEQYKENLLNFYKYARDNDKFLSYVIIPPQIDRSKTASELDNEFLATGVYEEREDGIIIRGSQMLGTSAAVSDYMFVSCITPLKEGDEKYALSFVVPMRAQGLKLYARPGYAMGKPSTFDYPLSTNFDETDALVVFDDVFIPWEHVFVYKNIELTKAQFFETPAHVLGNNQSQTRFVTKVKFAIGLAKKITEMNGTDKIPPVQGRLGDLASLAGTVEGFLLSSEYECYINEQGVAVPNPRFLYGIMGLQSTLYTDVLHIVRELAGGGVLQVPSTYKEFVNPETKDDMQKYIKTSNEDVTSEDKVKLFKLAWDLIGTEFGGRHQQYEMFYAGAPHVAKGHAYRNYGYQETVEMVEKCLSSYSIPELEKQN</sequence>
<feature type="binding site" evidence="4">
    <location>
        <position position="187"/>
    </location>
    <ligand>
        <name>FAD</name>
        <dbReference type="ChEBI" id="CHEBI:57692"/>
    </ligand>
</feature>
<keyword evidence="7" id="KW-0503">Monooxygenase</keyword>
<proteinExistence type="predicted"/>
<dbReference type="SUPFAM" id="SSF47203">
    <property type="entry name" value="Acyl-CoA dehydrogenase C-terminal domain-like"/>
    <property type="match status" value="1"/>
</dbReference>
<name>A0A1G8HFD0_9BACI</name>
<keyword evidence="1" id="KW-0285">Flavoprotein</keyword>
<dbReference type="InterPro" id="IPR046373">
    <property type="entry name" value="Acyl-CoA_Oxase/DH_mid-dom_sf"/>
</dbReference>
<dbReference type="InterPro" id="IPR024674">
    <property type="entry name" value="HpaB/PvcC/4-BUDH_N"/>
</dbReference>
<protein>
    <submittedName>
        <fullName evidence="7">4-hydroxyphenylacetate 3-monooxygenase</fullName>
    </submittedName>
</protein>
<gene>
    <name evidence="7" type="ORF">SAMN05216352_104235</name>
</gene>
<keyword evidence="8" id="KW-1185">Reference proteome</keyword>
<feature type="binding site" evidence="4">
    <location>
        <begin position="150"/>
        <end position="153"/>
    </location>
    <ligand>
        <name>FAD</name>
        <dbReference type="ChEBI" id="CHEBI:57692"/>
    </ligand>
</feature>
<evidence type="ECO:0000256" key="2">
    <source>
        <dbReference type="ARBA" id="ARBA00022827"/>
    </source>
</evidence>
<accession>A0A1G8HFD0</accession>
<dbReference type="InterPro" id="IPR036250">
    <property type="entry name" value="AcylCo_DH-like_C"/>
</dbReference>
<dbReference type="Gene3D" id="2.40.110.10">
    <property type="entry name" value="Butyryl-CoA Dehydrogenase, subunit A, domain 2"/>
    <property type="match status" value="1"/>
</dbReference>
<organism evidence="7 8">
    <name type="scientific">Alteribacillus bidgolensis</name>
    <dbReference type="NCBI Taxonomy" id="930129"/>
    <lineage>
        <taxon>Bacteria</taxon>
        <taxon>Bacillati</taxon>
        <taxon>Bacillota</taxon>
        <taxon>Bacilli</taxon>
        <taxon>Bacillales</taxon>
        <taxon>Bacillaceae</taxon>
        <taxon>Alteribacillus</taxon>
    </lineage>
</organism>
<evidence type="ECO:0000256" key="3">
    <source>
        <dbReference type="ARBA" id="ARBA00023002"/>
    </source>
</evidence>
<dbReference type="Pfam" id="PF11794">
    <property type="entry name" value="HpaB_N"/>
    <property type="match status" value="1"/>
</dbReference>
<keyword evidence="2 4" id="KW-0274">FAD</keyword>
<evidence type="ECO:0000256" key="1">
    <source>
        <dbReference type="ARBA" id="ARBA00022630"/>
    </source>
</evidence>
<dbReference type="Gene3D" id="1.20.140.10">
    <property type="entry name" value="Butyryl-CoA Dehydrogenase, subunit A, domain 3"/>
    <property type="match status" value="1"/>
</dbReference>
<feature type="domain" description="HpaB/PvcC/4-BUDH C-terminal" evidence="5">
    <location>
        <begin position="277"/>
        <end position="477"/>
    </location>
</feature>
<dbReference type="InterPro" id="IPR004925">
    <property type="entry name" value="HpaB/PvcC/4-BUDH"/>
</dbReference>
<keyword evidence="3" id="KW-0560">Oxidoreductase</keyword>
<evidence type="ECO:0000259" key="6">
    <source>
        <dbReference type="Pfam" id="PF11794"/>
    </source>
</evidence>